<evidence type="ECO:0000313" key="10">
    <source>
        <dbReference type="Proteomes" id="UP000243406"/>
    </source>
</evidence>
<dbReference type="InterPro" id="IPR013324">
    <property type="entry name" value="RNA_pol_sigma_r3/r4-like"/>
</dbReference>
<dbReference type="RefSeq" id="WP_242951048.1">
    <property type="nucleotide sequence ID" value="NZ_CP154629.1"/>
</dbReference>
<dbReference type="PANTHER" id="PTHR30385">
    <property type="entry name" value="SIGMA FACTOR F FLAGELLAR"/>
    <property type="match status" value="1"/>
</dbReference>
<evidence type="ECO:0000256" key="2">
    <source>
        <dbReference type="ARBA" id="ARBA00023082"/>
    </source>
</evidence>
<dbReference type="PRINTS" id="PR00046">
    <property type="entry name" value="SIGMA70FCT"/>
</dbReference>
<reference evidence="10" key="1">
    <citation type="submission" date="2017-02" db="EMBL/GenBank/DDBJ databases">
        <authorList>
            <person name="Varghese N."/>
            <person name="Submissions S."/>
        </authorList>
    </citation>
    <scope>NUCLEOTIDE SEQUENCE [LARGE SCALE GENOMIC DNA]</scope>
    <source>
        <strain evidence="10">ATCC 35199</strain>
    </source>
</reference>
<dbReference type="Pfam" id="PF04542">
    <property type="entry name" value="Sigma70_r2"/>
    <property type="match status" value="1"/>
</dbReference>
<evidence type="ECO:0000259" key="8">
    <source>
        <dbReference type="Pfam" id="PF04545"/>
    </source>
</evidence>
<proteinExistence type="predicted"/>
<accession>A0A1T5D3F1</accession>
<keyword evidence="10" id="KW-1185">Reference proteome</keyword>
<evidence type="ECO:0000256" key="1">
    <source>
        <dbReference type="ARBA" id="ARBA00023015"/>
    </source>
</evidence>
<dbReference type="InterPro" id="IPR000943">
    <property type="entry name" value="RNA_pol_sigma70"/>
</dbReference>
<feature type="domain" description="RNA polymerase sigma-70 region 4" evidence="8">
    <location>
        <begin position="217"/>
        <end position="266"/>
    </location>
</feature>
<evidence type="ECO:0000256" key="3">
    <source>
        <dbReference type="ARBA" id="ARBA00023125"/>
    </source>
</evidence>
<dbReference type="InterPro" id="IPR007630">
    <property type="entry name" value="RNA_pol_sigma70_r4"/>
</dbReference>
<organism evidence="9 10">
    <name type="scientific">Acetoanaerobium noterae</name>
    <dbReference type="NCBI Taxonomy" id="745369"/>
    <lineage>
        <taxon>Bacteria</taxon>
        <taxon>Bacillati</taxon>
        <taxon>Bacillota</taxon>
        <taxon>Clostridia</taxon>
        <taxon>Peptostreptococcales</taxon>
        <taxon>Filifactoraceae</taxon>
        <taxon>Acetoanaerobium</taxon>
    </lineage>
</organism>
<dbReference type="AlphaFoldDB" id="A0A1T5D3F1"/>
<keyword evidence="2" id="KW-0731">Sigma factor</keyword>
<dbReference type="GO" id="GO:0003677">
    <property type="term" value="F:DNA binding"/>
    <property type="evidence" value="ECO:0007669"/>
    <property type="project" value="UniProtKB-KW"/>
</dbReference>
<dbReference type="InterPro" id="IPR007627">
    <property type="entry name" value="RNA_pol_sigma70_r2"/>
</dbReference>
<dbReference type="InterPro" id="IPR036388">
    <property type="entry name" value="WH-like_DNA-bd_sf"/>
</dbReference>
<feature type="region of interest" description="Disordered" evidence="5">
    <location>
        <begin position="1"/>
        <end position="20"/>
    </location>
</feature>
<dbReference type="GO" id="GO:0006352">
    <property type="term" value="P:DNA-templated transcription initiation"/>
    <property type="evidence" value="ECO:0007669"/>
    <property type="project" value="InterPro"/>
</dbReference>
<feature type="domain" description="RNA polymerase sigma-70 region 3" evidence="6">
    <location>
        <begin position="128"/>
        <end position="191"/>
    </location>
</feature>
<dbReference type="GO" id="GO:0016987">
    <property type="term" value="F:sigma factor activity"/>
    <property type="evidence" value="ECO:0007669"/>
    <property type="project" value="UniProtKB-KW"/>
</dbReference>
<dbReference type="PANTHER" id="PTHR30385:SF4">
    <property type="entry name" value="RNA POLYMERASE SIGMA-E FACTOR"/>
    <property type="match status" value="1"/>
</dbReference>
<evidence type="ECO:0000259" key="7">
    <source>
        <dbReference type="Pfam" id="PF04542"/>
    </source>
</evidence>
<keyword evidence="4" id="KW-0804">Transcription</keyword>
<dbReference type="Gene3D" id="1.10.10.10">
    <property type="entry name" value="Winged helix-like DNA-binding domain superfamily/Winged helix DNA-binding domain"/>
    <property type="match status" value="2"/>
</dbReference>
<dbReference type="Gene3D" id="1.20.120.1810">
    <property type="match status" value="1"/>
</dbReference>
<dbReference type="Pfam" id="PF04539">
    <property type="entry name" value="Sigma70_r3"/>
    <property type="match status" value="1"/>
</dbReference>
<evidence type="ECO:0000313" key="9">
    <source>
        <dbReference type="EMBL" id="SKB66215.1"/>
    </source>
</evidence>
<dbReference type="InterPro" id="IPR007624">
    <property type="entry name" value="RNA_pol_sigma70_r3"/>
</dbReference>
<dbReference type="InterPro" id="IPR014322">
    <property type="entry name" value="RNA_pol_sigma-B/F/G"/>
</dbReference>
<dbReference type="NCBIfam" id="TIGR02980">
    <property type="entry name" value="SigBFG"/>
    <property type="match status" value="1"/>
</dbReference>
<sequence length="273" mass="31679">MGDIAQKKAKSSKSSQKPYAGSAKYKDITDKELFLIYSENKDIELRNELVKRHLYIAEILSKKFLNKGIEYEDIYQVASLGLIFAIERFDVSKGFEFSSFATPTIIGEIKKYFRDKGWSIRVPRRIQELSKKVNTAKSYLQQELHRVPKIEDIAKYLDCTEEEVLEAIEASHVYKPKSLDLSYDNEGDDKDILLLDLVGDDDKSFNMIENKDFIENALSKLNEIETKIIKDRFFKNKTQMHVANDLGVSQMTVSRMEKKILAKLKKDYEKSLY</sequence>
<dbReference type="CDD" id="cd06171">
    <property type="entry name" value="Sigma70_r4"/>
    <property type="match status" value="1"/>
</dbReference>
<dbReference type="Proteomes" id="UP000243406">
    <property type="component" value="Unassembled WGS sequence"/>
</dbReference>
<name>A0A1T5D3F1_9FIRM</name>
<dbReference type="NCBIfam" id="TIGR02937">
    <property type="entry name" value="sigma70-ECF"/>
    <property type="match status" value="1"/>
</dbReference>
<feature type="domain" description="RNA polymerase sigma-70 region 2" evidence="7">
    <location>
        <begin position="60"/>
        <end position="118"/>
    </location>
</feature>
<evidence type="ECO:0000259" key="6">
    <source>
        <dbReference type="Pfam" id="PF04539"/>
    </source>
</evidence>
<keyword evidence="3" id="KW-0238">DNA-binding</keyword>
<dbReference type="SUPFAM" id="SSF88946">
    <property type="entry name" value="Sigma2 domain of RNA polymerase sigma factors"/>
    <property type="match status" value="1"/>
</dbReference>
<protein>
    <submittedName>
        <fullName evidence="9">RNA polymerase sigma-B factor</fullName>
    </submittedName>
</protein>
<evidence type="ECO:0000256" key="4">
    <source>
        <dbReference type="ARBA" id="ARBA00023163"/>
    </source>
</evidence>
<gene>
    <name evidence="9" type="ORF">SAMN02745120_2575</name>
</gene>
<dbReference type="SUPFAM" id="SSF88659">
    <property type="entry name" value="Sigma3 and sigma4 domains of RNA polymerase sigma factors"/>
    <property type="match status" value="2"/>
</dbReference>
<dbReference type="Pfam" id="PF04545">
    <property type="entry name" value="Sigma70_r4"/>
    <property type="match status" value="1"/>
</dbReference>
<evidence type="ECO:0000256" key="5">
    <source>
        <dbReference type="SAM" id="MobiDB-lite"/>
    </source>
</evidence>
<dbReference type="InterPro" id="IPR013325">
    <property type="entry name" value="RNA_pol_sigma_r2"/>
</dbReference>
<dbReference type="EMBL" id="FUYN01000006">
    <property type="protein sequence ID" value="SKB66215.1"/>
    <property type="molecule type" value="Genomic_DNA"/>
</dbReference>
<dbReference type="InterPro" id="IPR014284">
    <property type="entry name" value="RNA_pol_sigma-70_dom"/>
</dbReference>
<keyword evidence="1" id="KW-0805">Transcription regulation</keyword>